<dbReference type="InterPro" id="IPR006776">
    <property type="entry name" value="SsgB"/>
</dbReference>
<evidence type="ECO:0000256" key="5">
    <source>
        <dbReference type="ARBA" id="ARBA00023210"/>
    </source>
</evidence>
<evidence type="ECO:0000313" key="7">
    <source>
        <dbReference type="EMBL" id="REH28578.1"/>
    </source>
</evidence>
<name>A0A3E0GUZ9_9PSEU</name>
<comment type="similarity">
    <text evidence="2">Belongs to the SsgA family.</text>
</comment>
<proteinExistence type="inferred from homology"/>
<dbReference type="AlphaFoldDB" id="A0A3E0GUZ9"/>
<comment type="subcellular location">
    <subcellularLocation>
        <location evidence="1">Cell septum</location>
    </subcellularLocation>
</comment>
<dbReference type="Proteomes" id="UP000256269">
    <property type="component" value="Unassembled WGS sequence"/>
</dbReference>
<accession>A0A3E0GUZ9</accession>
<evidence type="ECO:0000256" key="1">
    <source>
        <dbReference type="ARBA" id="ARBA00004431"/>
    </source>
</evidence>
<keyword evidence="6" id="KW-0131">Cell cycle</keyword>
<protein>
    <submittedName>
        <fullName evidence="7">Sporulation and cell division protein SsgA</fullName>
    </submittedName>
</protein>
<dbReference type="GO" id="GO:0030435">
    <property type="term" value="P:sporulation resulting in formation of a cellular spore"/>
    <property type="evidence" value="ECO:0007669"/>
    <property type="project" value="UniProtKB-KW"/>
</dbReference>
<evidence type="ECO:0000313" key="8">
    <source>
        <dbReference type="Proteomes" id="UP000256269"/>
    </source>
</evidence>
<keyword evidence="8" id="KW-1185">Reference proteome</keyword>
<dbReference type="Gene3D" id="2.30.31.20">
    <property type="entry name" value="Sporulation-specific cell division protein SsgB"/>
    <property type="match status" value="1"/>
</dbReference>
<gene>
    <name evidence="7" type="ORF">BCF44_12620</name>
</gene>
<evidence type="ECO:0000256" key="2">
    <source>
        <dbReference type="ARBA" id="ARBA00009323"/>
    </source>
</evidence>
<dbReference type="RefSeq" id="WP_116181368.1">
    <property type="nucleotide sequence ID" value="NZ_CP144375.1"/>
</dbReference>
<dbReference type="OrthoDB" id="3853096at2"/>
<reference evidence="7 8" key="1">
    <citation type="submission" date="2018-08" db="EMBL/GenBank/DDBJ databases">
        <title>Genomic Encyclopedia of Archaeal and Bacterial Type Strains, Phase II (KMG-II): from individual species to whole genera.</title>
        <authorList>
            <person name="Goeker M."/>
        </authorList>
    </citation>
    <scope>NUCLEOTIDE SEQUENCE [LARGE SCALE GENOMIC DNA]</scope>
    <source>
        <strain evidence="7 8">DSM 45791</strain>
    </source>
</reference>
<dbReference type="GO" id="GO:0000917">
    <property type="term" value="P:division septum assembly"/>
    <property type="evidence" value="ECO:0007669"/>
    <property type="project" value="UniProtKB-KW"/>
</dbReference>
<organism evidence="7 8">
    <name type="scientific">Kutzneria buriramensis</name>
    <dbReference type="NCBI Taxonomy" id="1045776"/>
    <lineage>
        <taxon>Bacteria</taxon>
        <taxon>Bacillati</taxon>
        <taxon>Actinomycetota</taxon>
        <taxon>Actinomycetes</taxon>
        <taxon>Pseudonocardiales</taxon>
        <taxon>Pseudonocardiaceae</taxon>
        <taxon>Kutzneria</taxon>
    </lineage>
</organism>
<dbReference type="GO" id="GO:0030428">
    <property type="term" value="C:cell septum"/>
    <property type="evidence" value="ECO:0007669"/>
    <property type="project" value="UniProtKB-SubCell"/>
</dbReference>
<dbReference type="Pfam" id="PF04686">
    <property type="entry name" value="SsgA"/>
    <property type="match status" value="1"/>
</dbReference>
<sequence length="136" mass="14443">MEVHHEMVYAALFSKLRPSGEDSSRIVLAELCYDSGDPYAVTVDLDCGSNVRWLIGRDLLVDGMFSPVGEGNVRVSPAGSRQVIVLALSSPDGEAVLEVAAVALGAFLAGTFECVAAGEESAFIDFDTEIAKLRGY</sequence>
<keyword evidence="5" id="KW-0717">Septation</keyword>
<keyword evidence="3 7" id="KW-0132">Cell division</keyword>
<comment type="caution">
    <text evidence="7">The sequence shown here is derived from an EMBL/GenBank/DDBJ whole genome shotgun (WGS) entry which is preliminary data.</text>
</comment>
<evidence type="ECO:0000256" key="6">
    <source>
        <dbReference type="ARBA" id="ARBA00023306"/>
    </source>
</evidence>
<keyword evidence="4" id="KW-0749">Sporulation</keyword>
<dbReference type="EMBL" id="QUNO01000026">
    <property type="protein sequence ID" value="REH28578.1"/>
    <property type="molecule type" value="Genomic_DNA"/>
</dbReference>
<evidence type="ECO:0000256" key="4">
    <source>
        <dbReference type="ARBA" id="ARBA00022969"/>
    </source>
</evidence>
<evidence type="ECO:0000256" key="3">
    <source>
        <dbReference type="ARBA" id="ARBA00022618"/>
    </source>
</evidence>
<dbReference type="InterPro" id="IPR038658">
    <property type="entry name" value="SsgB_sf"/>
</dbReference>